<dbReference type="Gene3D" id="3.90.79.10">
    <property type="entry name" value="Nucleoside Triphosphate Pyrophosphohydrolase"/>
    <property type="match status" value="1"/>
</dbReference>
<dbReference type="OrthoDB" id="2011998at2759"/>
<evidence type="ECO:0000256" key="4">
    <source>
        <dbReference type="ARBA" id="ARBA00022842"/>
    </source>
</evidence>
<dbReference type="InParanoid" id="A0A3N4M3R9"/>
<feature type="non-terminal residue" evidence="6">
    <location>
        <position position="144"/>
    </location>
</feature>
<dbReference type="Proteomes" id="UP000267821">
    <property type="component" value="Unassembled WGS sequence"/>
</dbReference>
<dbReference type="InterPro" id="IPR000086">
    <property type="entry name" value="NUDIX_hydrolase_dom"/>
</dbReference>
<dbReference type="FunCoup" id="A0A3N4M3R9">
    <property type="interactions" value="222"/>
</dbReference>
<evidence type="ECO:0000313" key="6">
    <source>
        <dbReference type="EMBL" id="RPB28002.1"/>
    </source>
</evidence>
<evidence type="ECO:0000256" key="1">
    <source>
        <dbReference type="ARBA" id="ARBA00001946"/>
    </source>
</evidence>
<evidence type="ECO:0000313" key="7">
    <source>
        <dbReference type="Proteomes" id="UP000267821"/>
    </source>
</evidence>
<dbReference type="STRING" id="1051890.A0A3N4M3R9"/>
<dbReference type="PANTHER" id="PTHR12629">
    <property type="entry name" value="DIPHOSPHOINOSITOL POLYPHOSPHATE PHOSPHOHYDROLASE"/>
    <property type="match status" value="1"/>
</dbReference>
<protein>
    <recommendedName>
        <fullName evidence="5">Nudix hydrolase domain-containing protein</fullName>
    </recommendedName>
</protein>
<proteinExistence type="predicted"/>
<dbReference type="InterPro" id="IPR015797">
    <property type="entry name" value="NUDIX_hydrolase-like_dom_sf"/>
</dbReference>
<dbReference type="GO" id="GO:0008486">
    <property type="term" value="F:diphosphoinositol-polyphosphate diphosphatase activity"/>
    <property type="evidence" value="ECO:0007669"/>
    <property type="project" value="TreeGrafter"/>
</dbReference>
<dbReference type="GO" id="GO:0005737">
    <property type="term" value="C:cytoplasm"/>
    <property type="evidence" value="ECO:0007669"/>
    <property type="project" value="TreeGrafter"/>
</dbReference>
<accession>A0A3N4M3R9</accession>
<dbReference type="AlphaFoldDB" id="A0A3N4M3R9"/>
<dbReference type="GO" id="GO:0034431">
    <property type="term" value="F:bis(5'-adenosyl)-hexaphosphatase activity"/>
    <property type="evidence" value="ECO:0007669"/>
    <property type="project" value="TreeGrafter"/>
</dbReference>
<evidence type="ECO:0000259" key="5">
    <source>
        <dbReference type="PROSITE" id="PS51462"/>
    </source>
</evidence>
<dbReference type="GO" id="GO:0071543">
    <property type="term" value="P:diphosphoinositol polyphosphate metabolic process"/>
    <property type="evidence" value="ECO:0007669"/>
    <property type="project" value="TreeGrafter"/>
</dbReference>
<sequence length="144" mass="16471">KTGYATDGSRLVCGVVAVSKDKRKILVVESTQRKNHWVLPKGGFETDEATPEDAALREAWEEAGITGRITRALGEIPDPRINASISNNSLFMFFEVDVEREEARWPEMQKRMRRWLTFDEATKCFQQMGRPELLEAVKRSSVLR</sequence>
<feature type="domain" description="Nudix hydrolase" evidence="5">
    <location>
        <begin position="8"/>
        <end position="139"/>
    </location>
</feature>
<keyword evidence="4" id="KW-0460">Magnesium</keyword>
<gene>
    <name evidence="6" type="ORF">L211DRAFT_768887</name>
</gene>
<dbReference type="GO" id="GO:0000298">
    <property type="term" value="F:endopolyphosphatase activity"/>
    <property type="evidence" value="ECO:0007669"/>
    <property type="project" value="TreeGrafter"/>
</dbReference>
<dbReference type="GO" id="GO:0034432">
    <property type="term" value="F:bis(5'-adenosyl)-pentaphosphatase activity"/>
    <property type="evidence" value="ECO:0007669"/>
    <property type="project" value="TreeGrafter"/>
</dbReference>
<keyword evidence="7" id="KW-1185">Reference proteome</keyword>
<evidence type="ECO:0000256" key="2">
    <source>
        <dbReference type="ARBA" id="ARBA00022723"/>
    </source>
</evidence>
<dbReference type="GO" id="GO:0046872">
    <property type="term" value="F:metal ion binding"/>
    <property type="evidence" value="ECO:0007669"/>
    <property type="project" value="UniProtKB-KW"/>
</dbReference>
<keyword evidence="2" id="KW-0479">Metal-binding</keyword>
<comment type="cofactor">
    <cofactor evidence="1">
        <name>Mg(2+)</name>
        <dbReference type="ChEBI" id="CHEBI:18420"/>
    </cofactor>
</comment>
<dbReference type="GO" id="GO:0005634">
    <property type="term" value="C:nucleus"/>
    <property type="evidence" value="ECO:0007669"/>
    <property type="project" value="TreeGrafter"/>
</dbReference>
<feature type="non-terminal residue" evidence="6">
    <location>
        <position position="1"/>
    </location>
</feature>
<dbReference type="InterPro" id="IPR047198">
    <property type="entry name" value="DDP-like_NUDIX"/>
</dbReference>
<dbReference type="EMBL" id="ML121530">
    <property type="protein sequence ID" value="RPB28002.1"/>
    <property type="molecule type" value="Genomic_DNA"/>
</dbReference>
<evidence type="ECO:0000256" key="3">
    <source>
        <dbReference type="ARBA" id="ARBA00022801"/>
    </source>
</evidence>
<dbReference type="PROSITE" id="PS51462">
    <property type="entry name" value="NUDIX"/>
    <property type="match status" value="1"/>
</dbReference>
<organism evidence="6 7">
    <name type="scientific">Terfezia boudieri ATCC MYA-4762</name>
    <dbReference type="NCBI Taxonomy" id="1051890"/>
    <lineage>
        <taxon>Eukaryota</taxon>
        <taxon>Fungi</taxon>
        <taxon>Dikarya</taxon>
        <taxon>Ascomycota</taxon>
        <taxon>Pezizomycotina</taxon>
        <taxon>Pezizomycetes</taxon>
        <taxon>Pezizales</taxon>
        <taxon>Pezizaceae</taxon>
        <taxon>Terfezia</taxon>
    </lineage>
</organism>
<keyword evidence="3" id="KW-0378">Hydrolase</keyword>
<dbReference type="GO" id="GO:1901911">
    <property type="term" value="P:adenosine 5'-(hexahydrogen pentaphosphate) catabolic process"/>
    <property type="evidence" value="ECO:0007669"/>
    <property type="project" value="TreeGrafter"/>
</dbReference>
<dbReference type="GO" id="GO:1901909">
    <property type="term" value="P:diadenosine hexaphosphate catabolic process"/>
    <property type="evidence" value="ECO:0007669"/>
    <property type="project" value="TreeGrafter"/>
</dbReference>
<dbReference type="GO" id="GO:1901907">
    <property type="term" value="P:diadenosine pentaphosphate catabolic process"/>
    <property type="evidence" value="ECO:0007669"/>
    <property type="project" value="TreeGrafter"/>
</dbReference>
<dbReference type="Pfam" id="PF00293">
    <property type="entry name" value="NUDIX"/>
    <property type="match status" value="1"/>
</dbReference>
<name>A0A3N4M3R9_9PEZI</name>
<reference evidence="6 7" key="1">
    <citation type="journal article" date="2018" name="Nat. Ecol. Evol.">
        <title>Pezizomycetes genomes reveal the molecular basis of ectomycorrhizal truffle lifestyle.</title>
        <authorList>
            <person name="Murat C."/>
            <person name="Payen T."/>
            <person name="Noel B."/>
            <person name="Kuo A."/>
            <person name="Morin E."/>
            <person name="Chen J."/>
            <person name="Kohler A."/>
            <person name="Krizsan K."/>
            <person name="Balestrini R."/>
            <person name="Da Silva C."/>
            <person name="Montanini B."/>
            <person name="Hainaut M."/>
            <person name="Levati E."/>
            <person name="Barry K.W."/>
            <person name="Belfiori B."/>
            <person name="Cichocki N."/>
            <person name="Clum A."/>
            <person name="Dockter R.B."/>
            <person name="Fauchery L."/>
            <person name="Guy J."/>
            <person name="Iotti M."/>
            <person name="Le Tacon F."/>
            <person name="Lindquist E.A."/>
            <person name="Lipzen A."/>
            <person name="Malagnac F."/>
            <person name="Mello A."/>
            <person name="Molinier V."/>
            <person name="Miyauchi S."/>
            <person name="Poulain J."/>
            <person name="Riccioni C."/>
            <person name="Rubini A."/>
            <person name="Sitrit Y."/>
            <person name="Splivallo R."/>
            <person name="Traeger S."/>
            <person name="Wang M."/>
            <person name="Zifcakova L."/>
            <person name="Wipf D."/>
            <person name="Zambonelli A."/>
            <person name="Paolocci F."/>
            <person name="Nowrousian M."/>
            <person name="Ottonello S."/>
            <person name="Baldrian P."/>
            <person name="Spatafora J.W."/>
            <person name="Henrissat B."/>
            <person name="Nagy L.G."/>
            <person name="Aury J.M."/>
            <person name="Wincker P."/>
            <person name="Grigoriev I.V."/>
            <person name="Bonfante P."/>
            <person name="Martin F.M."/>
        </authorList>
    </citation>
    <scope>NUCLEOTIDE SEQUENCE [LARGE SCALE GENOMIC DNA]</scope>
    <source>
        <strain evidence="6 7">ATCC MYA-4762</strain>
    </source>
</reference>
<dbReference type="SUPFAM" id="SSF55811">
    <property type="entry name" value="Nudix"/>
    <property type="match status" value="1"/>
</dbReference>
<dbReference type="CDD" id="cd04666">
    <property type="entry name" value="NUDIX_DIPP2_like_Nudt4"/>
    <property type="match status" value="1"/>
</dbReference>
<dbReference type="PANTHER" id="PTHR12629:SF0">
    <property type="entry name" value="DIPHOSPHOINOSITOL-POLYPHOSPHATE DIPHOSPHATASE"/>
    <property type="match status" value="1"/>
</dbReference>